<accession>A0A699Z475</accession>
<organism evidence="2 3">
    <name type="scientific">Haematococcus lacustris</name>
    <name type="common">Green alga</name>
    <name type="synonym">Haematococcus pluvialis</name>
    <dbReference type="NCBI Taxonomy" id="44745"/>
    <lineage>
        <taxon>Eukaryota</taxon>
        <taxon>Viridiplantae</taxon>
        <taxon>Chlorophyta</taxon>
        <taxon>core chlorophytes</taxon>
        <taxon>Chlorophyceae</taxon>
        <taxon>CS clade</taxon>
        <taxon>Chlamydomonadales</taxon>
        <taxon>Haematococcaceae</taxon>
        <taxon>Haematococcus</taxon>
    </lineage>
</organism>
<protein>
    <submittedName>
        <fullName evidence="2">Uncharacterized protein</fullName>
    </submittedName>
</protein>
<evidence type="ECO:0000313" key="2">
    <source>
        <dbReference type="EMBL" id="GFH14086.1"/>
    </source>
</evidence>
<name>A0A699Z475_HAELA</name>
<dbReference type="Proteomes" id="UP000485058">
    <property type="component" value="Unassembled WGS sequence"/>
</dbReference>
<gene>
    <name evidence="2" type="ORF">HaLaN_10069</name>
</gene>
<evidence type="ECO:0000256" key="1">
    <source>
        <dbReference type="SAM" id="MobiDB-lite"/>
    </source>
</evidence>
<feature type="compositionally biased region" description="Polar residues" evidence="1">
    <location>
        <begin position="63"/>
        <end position="74"/>
    </location>
</feature>
<feature type="region of interest" description="Disordered" evidence="1">
    <location>
        <begin position="60"/>
        <end position="82"/>
    </location>
</feature>
<reference evidence="2 3" key="1">
    <citation type="submission" date="2020-02" db="EMBL/GenBank/DDBJ databases">
        <title>Draft genome sequence of Haematococcus lacustris strain NIES-144.</title>
        <authorList>
            <person name="Morimoto D."/>
            <person name="Nakagawa S."/>
            <person name="Yoshida T."/>
            <person name="Sawayama S."/>
        </authorList>
    </citation>
    <scope>NUCLEOTIDE SEQUENCE [LARGE SCALE GENOMIC DNA]</scope>
    <source>
        <strain evidence="2 3">NIES-144</strain>
    </source>
</reference>
<comment type="caution">
    <text evidence="2">The sequence shown here is derived from an EMBL/GenBank/DDBJ whole genome shotgun (WGS) entry which is preliminary data.</text>
</comment>
<evidence type="ECO:0000313" key="3">
    <source>
        <dbReference type="Proteomes" id="UP000485058"/>
    </source>
</evidence>
<proteinExistence type="predicted"/>
<keyword evidence="3" id="KW-1185">Reference proteome</keyword>
<feature type="compositionally biased region" description="Basic and acidic residues" evidence="1">
    <location>
        <begin position="1"/>
        <end position="10"/>
    </location>
</feature>
<dbReference type="AlphaFoldDB" id="A0A699Z475"/>
<feature type="region of interest" description="Disordered" evidence="1">
    <location>
        <begin position="1"/>
        <end position="22"/>
    </location>
</feature>
<dbReference type="EMBL" id="BLLF01000684">
    <property type="protein sequence ID" value="GFH14086.1"/>
    <property type="molecule type" value="Genomic_DNA"/>
</dbReference>
<sequence length="82" mass="8174">MPPAPADHRAQGGRCSKGSTKDSLGAWQVTCLSSWEAQGGTGIKQPGCCLARHRPEAGVPGLSNGQHGATSSAVSECAVAGS</sequence>